<dbReference type="Proteomes" id="UP000553957">
    <property type="component" value="Unassembled WGS sequence"/>
</dbReference>
<gene>
    <name evidence="1" type="ORF">HNR71_006335</name>
    <name evidence="2" type="ORF">HPO96_26695</name>
</gene>
<reference evidence="2 3" key="1">
    <citation type="submission" date="2020-05" db="EMBL/GenBank/DDBJ databases">
        <title>Genome sequence of Kribbella sandramycini ATCC 39419.</title>
        <authorList>
            <person name="Maclea K.S."/>
            <person name="Fair J.L."/>
        </authorList>
    </citation>
    <scope>NUCLEOTIDE SEQUENCE [LARGE SCALE GENOMIC DNA]</scope>
    <source>
        <strain evidence="2 3">ATCC 39419</strain>
    </source>
</reference>
<name>A0A7Y4L5J2_9ACTN</name>
<evidence type="ECO:0000313" key="3">
    <source>
        <dbReference type="Proteomes" id="UP000534306"/>
    </source>
</evidence>
<organism evidence="2 3">
    <name type="scientific">Kribbella sandramycini</name>
    <dbReference type="NCBI Taxonomy" id="60450"/>
    <lineage>
        <taxon>Bacteria</taxon>
        <taxon>Bacillati</taxon>
        <taxon>Actinomycetota</taxon>
        <taxon>Actinomycetes</taxon>
        <taxon>Propionibacteriales</taxon>
        <taxon>Kribbellaceae</taxon>
        <taxon>Kribbella</taxon>
    </lineage>
</organism>
<dbReference type="Proteomes" id="UP000534306">
    <property type="component" value="Unassembled WGS sequence"/>
</dbReference>
<sequence>MGIFSWKRAPGVDVAGVRLDQAWVDAELDAAWAAVRRGDLTPGLGLLRVTPANTNLRSIRATGLAKAAVGRSEQLELRLESYPSDPDLLLWLGQTLVFEAWSVRTAAPAAEVSEQRILTFHSILRTAADVLQRAIVANADDAVPWEVLQWAALGLGASLPDKAEIFHAALVRNPTSYAAHTGRVQVLAPKWSGLELTDLVEFGQAVLGRARPGSVLCTIAAHAFNELWLEVASDQESPRVQRMRRYVQEVTGRRAELLAVRDKWWVADRTPDPADISAHGALAFALKWATAKDEALEHAVLTTGRIESVPWGYVGGVTGFAETVSRHMS</sequence>
<proteinExistence type="predicted"/>
<protein>
    <submittedName>
        <fullName evidence="2">Uncharacterized protein</fullName>
    </submittedName>
</protein>
<dbReference type="AlphaFoldDB" id="A0A7Y4L5J2"/>
<dbReference type="EMBL" id="JACHKF010000001">
    <property type="protein sequence ID" value="MBB6570698.1"/>
    <property type="molecule type" value="Genomic_DNA"/>
</dbReference>
<keyword evidence="3" id="KW-1185">Reference proteome</keyword>
<dbReference type="RefSeq" id="WP_171677085.1">
    <property type="nucleotide sequence ID" value="NZ_BAAAGT010000011.1"/>
</dbReference>
<evidence type="ECO:0000313" key="4">
    <source>
        <dbReference type="Proteomes" id="UP000553957"/>
    </source>
</evidence>
<reference evidence="1 4" key="2">
    <citation type="submission" date="2020-08" db="EMBL/GenBank/DDBJ databases">
        <title>Sequencing the genomes of 1000 actinobacteria strains.</title>
        <authorList>
            <person name="Klenk H.-P."/>
        </authorList>
    </citation>
    <scope>NUCLEOTIDE SEQUENCE [LARGE SCALE GENOMIC DNA]</scope>
    <source>
        <strain evidence="1 4">DSM 15626</strain>
    </source>
</reference>
<comment type="caution">
    <text evidence="2">The sequence shown here is derived from an EMBL/GenBank/DDBJ whole genome shotgun (WGS) entry which is preliminary data.</text>
</comment>
<evidence type="ECO:0000313" key="1">
    <source>
        <dbReference type="EMBL" id="MBB6570698.1"/>
    </source>
</evidence>
<evidence type="ECO:0000313" key="2">
    <source>
        <dbReference type="EMBL" id="NOL43842.1"/>
    </source>
</evidence>
<dbReference type="EMBL" id="JABJRC010000007">
    <property type="protein sequence ID" value="NOL43842.1"/>
    <property type="molecule type" value="Genomic_DNA"/>
</dbReference>
<accession>A0A7Y4L5J2</accession>